<comment type="caution">
    <text evidence="1">The sequence shown here is derived from an EMBL/GenBank/DDBJ whole genome shotgun (WGS) entry which is preliminary data.</text>
</comment>
<keyword evidence="2" id="KW-1185">Reference proteome</keyword>
<sequence length="177" mass="19435">MQLLIQIHFGCRHTLVGLSNFTLIVQGKHKRRLCVPHCGVSGLSHNHPLHWNTHACSQALLAHPRQPGSESRSDVYRTALRANSTGWQSALLPNALATEIRLFGSGSRLGRSGRVLIENSLSCSPYRVNQHNNRGLETCAFQCQVMCMHACRCASVEAVCVVRLGGGCLGRIRLSRS</sequence>
<name>A0A448WMB1_9PLAT</name>
<evidence type="ECO:0000313" key="1">
    <source>
        <dbReference type="EMBL" id="VEL15315.1"/>
    </source>
</evidence>
<dbReference type="EMBL" id="CAAALY010024194">
    <property type="protein sequence ID" value="VEL15315.1"/>
    <property type="molecule type" value="Genomic_DNA"/>
</dbReference>
<gene>
    <name evidence="1" type="ORF">PXEA_LOCUS8755</name>
</gene>
<evidence type="ECO:0000313" key="2">
    <source>
        <dbReference type="Proteomes" id="UP000784294"/>
    </source>
</evidence>
<dbReference type="AlphaFoldDB" id="A0A448WMB1"/>
<protein>
    <submittedName>
        <fullName evidence="1">Uncharacterized protein</fullName>
    </submittedName>
</protein>
<reference evidence="1" key="1">
    <citation type="submission" date="2018-11" db="EMBL/GenBank/DDBJ databases">
        <authorList>
            <consortium name="Pathogen Informatics"/>
        </authorList>
    </citation>
    <scope>NUCLEOTIDE SEQUENCE</scope>
</reference>
<accession>A0A448WMB1</accession>
<organism evidence="1 2">
    <name type="scientific">Protopolystoma xenopodis</name>
    <dbReference type="NCBI Taxonomy" id="117903"/>
    <lineage>
        <taxon>Eukaryota</taxon>
        <taxon>Metazoa</taxon>
        <taxon>Spiralia</taxon>
        <taxon>Lophotrochozoa</taxon>
        <taxon>Platyhelminthes</taxon>
        <taxon>Monogenea</taxon>
        <taxon>Polyopisthocotylea</taxon>
        <taxon>Polystomatidea</taxon>
        <taxon>Polystomatidae</taxon>
        <taxon>Protopolystoma</taxon>
    </lineage>
</organism>
<proteinExistence type="predicted"/>
<dbReference type="Proteomes" id="UP000784294">
    <property type="component" value="Unassembled WGS sequence"/>
</dbReference>